<keyword evidence="3" id="KW-0758">Storage protein</keyword>
<dbReference type="GO" id="GO:0045735">
    <property type="term" value="F:nutrient reservoir activity"/>
    <property type="evidence" value="ECO:0007669"/>
    <property type="project" value="UniProtKB-KW"/>
</dbReference>
<sequence>MLLYFCISLGKCGVGLTSTASNTKEKMAFIGIKKGDVIPIPCASVSCWYNYGDSDVVIVFLADAANAYVAGEISYFLLTGPQGHLHAFSLESIAKTYQISPQKAQKLTSNQKGLLLIKLNQEQAETIPKPNEELLNIYTQNINGSLPDVEVNNGGNFTTLKPSKFPFLEQVGLNVSRLVLETNATRAPWYASDPQVVYVVKGSGEVQIVGLQGKLVLNTKVETGQLFVVPKLFMVAISADENGLELISIVTSTRAMMGEMGSKNSVLNTSPSILQVSLNVSSELNQQFIEMMETGNIIVAPVNLY</sequence>
<dbReference type="InterPro" id="IPR006044">
    <property type="entry name" value="11S_seedstore_pln"/>
</dbReference>
<feature type="domain" description="Cupin type-1" evidence="6">
    <location>
        <begin position="140"/>
        <end position="286"/>
    </location>
</feature>
<comment type="similarity">
    <text evidence="1">Belongs to the 11S seed storage protein (globulins) family.</text>
</comment>
<dbReference type="PRINTS" id="PR00439">
    <property type="entry name" value="11SGLOBULIN"/>
</dbReference>
<evidence type="ECO:0000313" key="8">
    <source>
        <dbReference type="Proteomes" id="UP000593575"/>
    </source>
</evidence>
<evidence type="ECO:0000256" key="1">
    <source>
        <dbReference type="ARBA" id="ARBA00007178"/>
    </source>
</evidence>
<dbReference type="Gene3D" id="2.60.120.10">
    <property type="entry name" value="Jelly Rolls"/>
    <property type="match status" value="2"/>
</dbReference>
<dbReference type="InterPro" id="IPR011051">
    <property type="entry name" value="RmlC_Cupin_sf"/>
</dbReference>
<name>A0A7J9K8I0_9ROSI</name>
<dbReference type="InterPro" id="IPR050253">
    <property type="entry name" value="Seed_Storage-Functional"/>
</dbReference>
<evidence type="ECO:0000256" key="4">
    <source>
        <dbReference type="ARBA" id="ARBA00023129"/>
    </source>
</evidence>
<dbReference type="SMART" id="SM00835">
    <property type="entry name" value="Cupin_1"/>
    <property type="match status" value="1"/>
</dbReference>
<comment type="caution">
    <text evidence="7">The sequence shown here is derived from an EMBL/GenBank/DDBJ whole genome shotgun (WGS) entry which is preliminary data.</text>
</comment>
<dbReference type="PANTHER" id="PTHR31189">
    <property type="entry name" value="OS03G0336100 PROTEIN-RELATED"/>
    <property type="match status" value="1"/>
</dbReference>
<evidence type="ECO:0000313" key="7">
    <source>
        <dbReference type="EMBL" id="MBA0842701.1"/>
    </source>
</evidence>
<dbReference type="Pfam" id="PF00190">
    <property type="entry name" value="Cupin_1"/>
    <property type="match status" value="2"/>
</dbReference>
<keyword evidence="5" id="KW-1015">Disulfide bond</keyword>
<dbReference type="CDD" id="cd02243">
    <property type="entry name" value="cupin_11S_legumin_C"/>
    <property type="match status" value="1"/>
</dbReference>
<keyword evidence="8" id="KW-1185">Reference proteome</keyword>
<reference evidence="7 8" key="1">
    <citation type="journal article" date="2019" name="Genome Biol. Evol.">
        <title>Insights into the evolution of the New World diploid cottons (Gossypium, subgenus Houzingenia) based on genome sequencing.</title>
        <authorList>
            <person name="Grover C.E."/>
            <person name="Arick M.A. 2nd"/>
            <person name="Thrash A."/>
            <person name="Conover J.L."/>
            <person name="Sanders W.S."/>
            <person name="Peterson D.G."/>
            <person name="Frelichowski J.E."/>
            <person name="Scheffler J.A."/>
            <person name="Scheffler B.E."/>
            <person name="Wendel J.F."/>
        </authorList>
    </citation>
    <scope>NUCLEOTIDE SEQUENCE [LARGE SCALE GENOMIC DNA]</scope>
    <source>
        <strain evidence="7">6</strain>
        <tissue evidence="7">Leaf</tissue>
    </source>
</reference>
<dbReference type="InterPro" id="IPR006045">
    <property type="entry name" value="Cupin_1"/>
</dbReference>
<dbReference type="Proteomes" id="UP000593575">
    <property type="component" value="Unassembled WGS sequence"/>
</dbReference>
<evidence type="ECO:0000256" key="5">
    <source>
        <dbReference type="ARBA" id="ARBA00023157"/>
    </source>
</evidence>
<gene>
    <name evidence="7" type="ORF">Goarm_002508</name>
</gene>
<dbReference type="EMBL" id="JABFAE010000012">
    <property type="protein sequence ID" value="MBA0842701.1"/>
    <property type="molecule type" value="Genomic_DNA"/>
</dbReference>
<dbReference type="InterPro" id="IPR014710">
    <property type="entry name" value="RmlC-like_jellyroll"/>
</dbReference>
<dbReference type="GO" id="GO:0010431">
    <property type="term" value="P:seed maturation"/>
    <property type="evidence" value="ECO:0007669"/>
    <property type="project" value="UniProtKB-ARBA"/>
</dbReference>
<proteinExistence type="inferred from homology"/>
<dbReference type="AlphaFoldDB" id="A0A7J9K8I0"/>
<protein>
    <recommendedName>
        <fullName evidence="6">Cupin type-1 domain-containing protein</fullName>
    </recommendedName>
</protein>
<organism evidence="7 8">
    <name type="scientific">Gossypium armourianum</name>
    <dbReference type="NCBI Taxonomy" id="34283"/>
    <lineage>
        <taxon>Eukaryota</taxon>
        <taxon>Viridiplantae</taxon>
        <taxon>Streptophyta</taxon>
        <taxon>Embryophyta</taxon>
        <taxon>Tracheophyta</taxon>
        <taxon>Spermatophyta</taxon>
        <taxon>Magnoliopsida</taxon>
        <taxon>eudicotyledons</taxon>
        <taxon>Gunneridae</taxon>
        <taxon>Pentapetalae</taxon>
        <taxon>rosids</taxon>
        <taxon>malvids</taxon>
        <taxon>Malvales</taxon>
        <taxon>Malvaceae</taxon>
        <taxon>Malvoideae</taxon>
        <taxon>Gossypium</taxon>
    </lineage>
</organism>
<evidence type="ECO:0000256" key="2">
    <source>
        <dbReference type="ARBA" id="ARBA00022729"/>
    </source>
</evidence>
<accession>A0A7J9K8I0</accession>
<evidence type="ECO:0000256" key="3">
    <source>
        <dbReference type="ARBA" id="ARBA00022761"/>
    </source>
</evidence>
<dbReference type="SUPFAM" id="SSF51182">
    <property type="entry name" value="RmlC-like cupins"/>
    <property type="match status" value="1"/>
</dbReference>
<dbReference type="PANTHER" id="PTHR31189:SF45">
    <property type="entry name" value="OS09G0552500 PROTEIN"/>
    <property type="match status" value="1"/>
</dbReference>
<keyword evidence="4" id="KW-0708">Seed storage protein</keyword>
<keyword evidence="2" id="KW-0732">Signal</keyword>
<evidence type="ECO:0000259" key="6">
    <source>
        <dbReference type="SMART" id="SM00835"/>
    </source>
</evidence>